<proteinExistence type="predicted"/>
<evidence type="ECO:0000313" key="2">
    <source>
        <dbReference type="EMBL" id="PSR76481.1"/>
    </source>
</evidence>
<dbReference type="Proteomes" id="UP000241462">
    <property type="component" value="Unassembled WGS sequence"/>
</dbReference>
<keyword evidence="3" id="KW-1185">Reference proteome</keyword>
<gene>
    <name evidence="2" type="ORF">BD289DRAFT_172727</name>
</gene>
<feature type="region of interest" description="Disordered" evidence="1">
    <location>
        <begin position="51"/>
        <end position="81"/>
    </location>
</feature>
<name>A0A2T2ZTT2_9PEZI</name>
<accession>A0A2T2ZTT2</accession>
<protein>
    <submittedName>
        <fullName evidence="2">Uncharacterized protein</fullName>
    </submittedName>
</protein>
<dbReference type="InParanoid" id="A0A2T2ZTT2"/>
<evidence type="ECO:0000256" key="1">
    <source>
        <dbReference type="SAM" id="MobiDB-lite"/>
    </source>
</evidence>
<evidence type="ECO:0000313" key="3">
    <source>
        <dbReference type="Proteomes" id="UP000241462"/>
    </source>
</evidence>
<sequence>MREQADKRRLSSRRQNLENWTRLQDVPSREVKSLAASNQGVRRLQQQVAAAVGKQQSSASPLLAREKPQGGKNKYGSGKYWPRELQAQPKDHQRGKAGKDWRRAWKKSETAGRARGQVVCSFCCAVLCWLDLVGRQLAGSRGRRQGRGASKCLAWWRVTG</sequence>
<feature type="compositionally biased region" description="Low complexity" evidence="1">
    <location>
        <begin position="51"/>
        <end position="60"/>
    </location>
</feature>
<reference evidence="2 3" key="1">
    <citation type="journal article" date="2018" name="Mycol. Prog.">
        <title>Coniella lustricola, a new species from submerged detritus.</title>
        <authorList>
            <person name="Raudabaugh D.B."/>
            <person name="Iturriaga T."/>
            <person name="Carver A."/>
            <person name="Mondo S."/>
            <person name="Pangilinan J."/>
            <person name="Lipzen A."/>
            <person name="He G."/>
            <person name="Amirebrahimi M."/>
            <person name="Grigoriev I.V."/>
            <person name="Miller A.N."/>
        </authorList>
    </citation>
    <scope>NUCLEOTIDE SEQUENCE [LARGE SCALE GENOMIC DNA]</scope>
    <source>
        <strain evidence="2 3">B22-T-1</strain>
    </source>
</reference>
<dbReference type="EMBL" id="KZ678705">
    <property type="protein sequence ID" value="PSR76481.1"/>
    <property type="molecule type" value="Genomic_DNA"/>
</dbReference>
<organism evidence="2 3">
    <name type="scientific">Coniella lustricola</name>
    <dbReference type="NCBI Taxonomy" id="2025994"/>
    <lineage>
        <taxon>Eukaryota</taxon>
        <taxon>Fungi</taxon>
        <taxon>Dikarya</taxon>
        <taxon>Ascomycota</taxon>
        <taxon>Pezizomycotina</taxon>
        <taxon>Sordariomycetes</taxon>
        <taxon>Sordariomycetidae</taxon>
        <taxon>Diaporthales</taxon>
        <taxon>Schizoparmaceae</taxon>
        <taxon>Coniella</taxon>
    </lineage>
</organism>
<dbReference type="AlphaFoldDB" id="A0A2T2ZTT2"/>